<dbReference type="Gene3D" id="2.60.450.10">
    <property type="entry name" value="Lipopolysaccharide (LPS) transport protein A like domain"/>
    <property type="match status" value="1"/>
</dbReference>
<organism evidence="1 2">
    <name type="scientific">Capillibacterium thermochitinicola</name>
    <dbReference type="NCBI Taxonomy" id="2699427"/>
    <lineage>
        <taxon>Bacteria</taxon>
        <taxon>Bacillati</taxon>
        <taxon>Bacillota</taxon>
        <taxon>Capillibacterium</taxon>
    </lineage>
</organism>
<dbReference type="AlphaFoldDB" id="A0A8J6I1B7"/>
<evidence type="ECO:0000313" key="1">
    <source>
        <dbReference type="EMBL" id="MBA2132879.1"/>
    </source>
</evidence>
<sequence>MAQKRSMILFVTVVLVLVSALPGWAAEKGREEVEVVVPPQGLTELDLEKEFCVYWGYPGAPVEVIVAGSGLRLTALKISYDQRNQLLTAEKAVRLETGKMVVTGETLVLTSELVRLPEGGEITTIEPERLRMVVKGPFSYHLEEETFQGEGGFTLWGSEWVMEGERFDGSLREEQVTAMGSPVIRWENGMMVGEAGTVITYDLASGQATAEGPTKTRFYQNRGVHSSGD</sequence>
<name>A0A8J6I1B7_9FIRM</name>
<reference evidence="1" key="1">
    <citation type="submission" date="2020-06" db="EMBL/GenBank/DDBJ databases">
        <title>Novel chitinolytic bacterium.</title>
        <authorList>
            <person name="Ungkulpasvich U."/>
            <person name="Kosugi A."/>
            <person name="Uke A."/>
        </authorList>
    </citation>
    <scope>NUCLEOTIDE SEQUENCE</scope>
    <source>
        <strain evidence="1">UUS1-1</strain>
    </source>
</reference>
<keyword evidence="2" id="KW-1185">Reference proteome</keyword>
<protein>
    <submittedName>
        <fullName evidence="1">Uncharacterized protein</fullName>
    </submittedName>
</protein>
<dbReference type="Proteomes" id="UP000657177">
    <property type="component" value="Unassembled WGS sequence"/>
</dbReference>
<proteinExistence type="predicted"/>
<gene>
    <name evidence="1" type="ORF">G5B42_04900</name>
</gene>
<accession>A0A8J6I1B7</accession>
<comment type="caution">
    <text evidence="1">The sequence shown here is derived from an EMBL/GenBank/DDBJ whole genome shotgun (WGS) entry which is preliminary data.</text>
</comment>
<evidence type="ECO:0000313" key="2">
    <source>
        <dbReference type="Proteomes" id="UP000657177"/>
    </source>
</evidence>
<dbReference type="EMBL" id="JAAKDE010000009">
    <property type="protein sequence ID" value="MBA2132879.1"/>
    <property type="molecule type" value="Genomic_DNA"/>
</dbReference>